<dbReference type="Pfam" id="PF01078">
    <property type="entry name" value="Mg_chelatase"/>
    <property type="match status" value="1"/>
</dbReference>
<feature type="domain" description="AAA+ ATPase" evidence="3">
    <location>
        <begin position="214"/>
        <end position="436"/>
    </location>
</feature>
<dbReference type="InterPro" id="IPR003593">
    <property type="entry name" value="AAA+_ATPase"/>
</dbReference>
<dbReference type="HOGENOM" id="CLU_026145_1_0_12"/>
<sequence>MEIFSFSSTGYEGKIVQVECDIQPGLPSFTIVGLPDSAVKESRERVRAALGSLGWRFPQKRILINLSPCDVKKMGSGYDFAVAMAILKTSGQIRKCFENERWLFCGELGLTGLLRSSRDDLAALLSSQAQAFHRICIPRESLERASALNITGLPLTGMENLEDALQPDSAPEGYDSDPGAEPRMVQCRAASADHIEPELFSPLLRLKLAVCAAGMHNLLLYGAPGSGKTTAVRYLSRLMPPAPGDLVREQMKIHLRNSDAQFGTTEECGNCFREPHHSSSAQGLLGGGRSLGPGEISLAHGGILLLDEAPEFHRNVLQNLREPMEQGRIRVVRAESSSMYPCVAVYAFTMNVCPCGNRGRNDALCLCSDRQLHGYWSRLGGAVYDRIELRHYFSSAGEADFSRADEILDALALPRDEQQLAARIRLARDRQLERTGKGYFNGYAGWVDIQKPENLSPEGRKVFSEMKKNGALSSRRALNLLRISLTLRDLAPESGKPGINSAQYGREVDKSHISMAKTLLEPQAFSEFL</sequence>
<dbReference type="PANTHER" id="PTHR32039:SF7">
    <property type="entry name" value="COMPETENCE PROTEIN COMM"/>
    <property type="match status" value="1"/>
</dbReference>
<dbReference type="RefSeq" id="WP_024267256.1">
    <property type="nucleotide sequence ID" value="NC_023035.1"/>
</dbReference>
<dbReference type="Proteomes" id="UP000018680">
    <property type="component" value="Chromosome"/>
</dbReference>
<keyword evidence="1" id="KW-0547">Nucleotide-binding</keyword>
<dbReference type="InterPro" id="IPR027417">
    <property type="entry name" value="P-loop_NTPase"/>
</dbReference>
<dbReference type="STRING" id="1307761.L21SP2_0905"/>
<dbReference type="SUPFAM" id="SSF54211">
    <property type="entry name" value="Ribosomal protein S5 domain 2-like"/>
    <property type="match status" value="1"/>
</dbReference>
<dbReference type="InterPro" id="IPR001208">
    <property type="entry name" value="MCM_dom"/>
</dbReference>
<dbReference type="Pfam" id="PF13541">
    <property type="entry name" value="ChlI"/>
    <property type="match status" value="1"/>
</dbReference>
<dbReference type="PATRIC" id="fig|1307761.3.peg.906"/>
<dbReference type="InterPro" id="IPR025158">
    <property type="entry name" value="Mg_chelat-rel_C"/>
</dbReference>
<dbReference type="OrthoDB" id="9813147at2"/>
<dbReference type="Gene3D" id="3.30.230.10">
    <property type="match status" value="1"/>
</dbReference>
<accession>V5WFA9</accession>
<dbReference type="eggNOG" id="COG0606">
    <property type="taxonomic scope" value="Bacteria"/>
</dbReference>
<dbReference type="GO" id="GO:0003677">
    <property type="term" value="F:DNA binding"/>
    <property type="evidence" value="ECO:0007669"/>
    <property type="project" value="InterPro"/>
</dbReference>
<dbReference type="InterPro" id="IPR020568">
    <property type="entry name" value="Ribosomal_Su5_D2-typ_SF"/>
</dbReference>
<evidence type="ECO:0000259" key="3">
    <source>
        <dbReference type="SMART" id="SM00382"/>
    </source>
</evidence>
<dbReference type="InterPro" id="IPR014721">
    <property type="entry name" value="Ribsml_uS5_D2-typ_fold_subgr"/>
</dbReference>
<dbReference type="SMART" id="SM00382">
    <property type="entry name" value="AAA"/>
    <property type="match status" value="1"/>
</dbReference>
<name>V5WFA9_9SPIO</name>
<dbReference type="InterPro" id="IPR045006">
    <property type="entry name" value="CHLI-like"/>
</dbReference>
<reference evidence="4 5" key="1">
    <citation type="journal article" date="2015" name="Stand. Genomic Sci.">
        <title>Complete genome sequence and description of Salinispira pacifica gen. nov., sp. nov., a novel spirochaete isolated form a hypersaline microbial mat.</title>
        <authorList>
            <person name="Ben Hania W."/>
            <person name="Joseph M."/>
            <person name="Schumann P."/>
            <person name="Bunk B."/>
            <person name="Fiebig A."/>
            <person name="Sproer C."/>
            <person name="Klenk H.P."/>
            <person name="Fardeau M.L."/>
            <person name="Spring S."/>
        </authorList>
    </citation>
    <scope>NUCLEOTIDE SEQUENCE [LARGE SCALE GENOMIC DNA]</scope>
    <source>
        <strain evidence="4 5">L21-RPul-D2</strain>
    </source>
</reference>
<gene>
    <name evidence="4" type="ORF">L21SP2_0905</name>
</gene>
<keyword evidence="2" id="KW-0067">ATP-binding</keyword>
<dbReference type="PANTHER" id="PTHR32039">
    <property type="entry name" value="MAGNESIUM-CHELATASE SUBUNIT CHLI"/>
    <property type="match status" value="1"/>
</dbReference>
<dbReference type="AlphaFoldDB" id="V5WFA9"/>
<evidence type="ECO:0000313" key="4">
    <source>
        <dbReference type="EMBL" id="AHC14325.1"/>
    </source>
</evidence>
<evidence type="ECO:0000256" key="2">
    <source>
        <dbReference type="ARBA" id="ARBA00022840"/>
    </source>
</evidence>
<dbReference type="KEGG" id="slr:L21SP2_0905"/>
<dbReference type="GO" id="GO:0005524">
    <property type="term" value="F:ATP binding"/>
    <property type="evidence" value="ECO:0007669"/>
    <property type="project" value="UniProtKB-KW"/>
</dbReference>
<evidence type="ECO:0000313" key="5">
    <source>
        <dbReference type="Proteomes" id="UP000018680"/>
    </source>
</evidence>
<protein>
    <submittedName>
        <fullName evidence="4">MG(2+) CHELATASE FAMILY PROTEIN / ComM-related protein</fullName>
    </submittedName>
</protein>
<dbReference type="PRINTS" id="PR01657">
    <property type="entry name" value="MCMFAMILY"/>
</dbReference>
<dbReference type="EMBL" id="CP006939">
    <property type="protein sequence ID" value="AHC14325.1"/>
    <property type="molecule type" value="Genomic_DNA"/>
</dbReference>
<evidence type="ECO:0000256" key="1">
    <source>
        <dbReference type="ARBA" id="ARBA00022741"/>
    </source>
</evidence>
<organism evidence="4 5">
    <name type="scientific">Salinispira pacifica</name>
    <dbReference type="NCBI Taxonomy" id="1307761"/>
    <lineage>
        <taxon>Bacteria</taxon>
        <taxon>Pseudomonadati</taxon>
        <taxon>Spirochaetota</taxon>
        <taxon>Spirochaetia</taxon>
        <taxon>Spirochaetales</taxon>
        <taxon>Spirochaetaceae</taxon>
        <taxon>Salinispira</taxon>
    </lineage>
</organism>
<dbReference type="SUPFAM" id="SSF52540">
    <property type="entry name" value="P-loop containing nucleoside triphosphate hydrolases"/>
    <property type="match status" value="1"/>
</dbReference>
<dbReference type="Pfam" id="PF13335">
    <property type="entry name" value="Mg_chelatase_C"/>
    <property type="match status" value="1"/>
</dbReference>
<keyword evidence="5" id="KW-1185">Reference proteome</keyword>
<dbReference type="Gene3D" id="3.40.50.300">
    <property type="entry name" value="P-loop containing nucleotide triphosphate hydrolases"/>
    <property type="match status" value="1"/>
</dbReference>
<dbReference type="InterPro" id="IPR000523">
    <property type="entry name" value="Mg_chelatse_chII-like_cat_dom"/>
</dbReference>
<proteinExistence type="predicted"/>